<dbReference type="PANTHER" id="PTHR46401:SF2">
    <property type="entry name" value="GLYCOSYLTRANSFERASE WBBK-RELATED"/>
    <property type="match status" value="1"/>
</dbReference>
<dbReference type="PANTHER" id="PTHR46401">
    <property type="entry name" value="GLYCOSYLTRANSFERASE WBBK-RELATED"/>
    <property type="match status" value="1"/>
</dbReference>
<accession>A0A401ICX2</accession>
<dbReference type="GO" id="GO:0009103">
    <property type="term" value="P:lipopolysaccharide biosynthetic process"/>
    <property type="evidence" value="ECO:0007669"/>
    <property type="project" value="TreeGrafter"/>
</dbReference>
<dbReference type="GO" id="GO:0016757">
    <property type="term" value="F:glycosyltransferase activity"/>
    <property type="evidence" value="ECO:0007669"/>
    <property type="project" value="InterPro"/>
</dbReference>
<dbReference type="CDD" id="cd03801">
    <property type="entry name" value="GT4_PimA-like"/>
    <property type="match status" value="1"/>
</dbReference>
<feature type="domain" description="Glycosyl transferase family 1" evidence="2">
    <location>
        <begin position="211"/>
        <end position="376"/>
    </location>
</feature>
<dbReference type="Gene3D" id="3.40.50.2000">
    <property type="entry name" value="Glycogen Phosphorylase B"/>
    <property type="match status" value="2"/>
</dbReference>
<sequence>MYKDGFAEDRGLMKILVLSWEFPPRIVGGIARHVAELYPELVKLGQEIHLMTVEFGEAPAYELVDGVHIHRVPVTGADNFFHWVANMNNSMGYHGGKLIENEGSFDLIHAHDWLVGDAAIALKHHFKLPLVATIHATEYGRYNGIHTETQGYIASKEAVLIYNAWRVIVCTNYMRYELQRAFNTPWDKMDVVYNGIRSEKKQRNPNFDYENFRRRFAKDEEKIIYYVGRMSHEKGVSVLLKAVTKVFWEMQGYAKLVIIGGGNTHHLETQAWQLGIFNKCLFTGFMSDEDLDKFQTVADCAVFPSLYEPFGIVALESFAARVPVVVSNTGGFPEVVQHNKTGIVTYANNPDSLAWGILEVLKNPDYAKQLTDNAYEDLEIRFSWAKLAQQTQVVYELVYQQYCQTTWA</sequence>
<dbReference type="InterPro" id="IPR028098">
    <property type="entry name" value="Glyco_trans_4-like_N"/>
</dbReference>
<name>A0A401ICX2_APHSA</name>
<gene>
    <name evidence="4" type="ORF">AsFPU1_0494</name>
</gene>
<proteinExistence type="predicted"/>
<feature type="domain" description="Glycosyltransferase subfamily 4-like N-terminal" evidence="3">
    <location>
        <begin position="27"/>
        <end position="198"/>
    </location>
</feature>
<dbReference type="Proteomes" id="UP000287247">
    <property type="component" value="Unassembled WGS sequence"/>
</dbReference>
<dbReference type="SUPFAM" id="SSF53756">
    <property type="entry name" value="UDP-Glycosyltransferase/glycogen phosphorylase"/>
    <property type="match status" value="1"/>
</dbReference>
<evidence type="ECO:0000313" key="5">
    <source>
        <dbReference type="Proteomes" id="UP000287247"/>
    </source>
</evidence>
<evidence type="ECO:0000259" key="3">
    <source>
        <dbReference type="Pfam" id="PF13439"/>
    </source>
</evidence>
<dbReference type="InterPro" id="IPR001296">
    <property type="entry name" value="Glyco_trans_1"/>
</dbReference>
<dbReference type="EMBL" id="BDQK01000001">
    <property type="protein sequence ID" value="GBF79102.1"/>
    <property type="molecule type" value="Genomic_DNA"/>
</dbReference>
<reference evidence="5" key="1">
    <citation type="submission" date="2017-05" db="EMBL/GenBank/DDBJ databases">
        <title>Physiological properties and genetic analysis related to exopolysaccharide production of fresh-water unicellular cyanobacterium Aphanothece sacrum, Suizenji Nori, that has been cultured as a food source in Japan.</title>
        <authorList>
            <person name="Kanesaki Y."/>
            <person name="Yoshikawa S."/>
            <person name="Ohki K."/>
        </authorList>
    </citation>
    <scope>NUCLEOTIDE SEQUENCE [LARGE SCALE GENOMIC DNA]</scope>
    <source>
        <strain evidence="5">FPU1</strain>
    </source>
</reference>
<dbReference type="Pfam" id="PF13439">
    <property type="entry name" value="Glyco_transf_4"/>
    <property type="match status" value="1"/>
</dbReference>
<evidence type="ECO:0000313" key="4">
    <source>
        <dbReference type="EMBL" id="GBF79102.1"/>
    </source>
</evidence>
<comment type="caution">
    <text evidence="4">The sequence shown here is derived from an EMBL/GenBank/DDBJ whole genome shotgun (WGS) entry which is preliminary data.</text>
</comment>
<evidence type="ECO:0000259" key="2">
    <source>
        <dbReference type="Pfam" id="PF00534"/>
    </source>
</evidence>
<evidence type="ECO:0000256" key="1">
    <source>
        <dbReference type="ARBA" id="ARBA00022679"/>
    </source>
</evidence>
<organism evidence="4 5">
    <name type="scientific">Aphanothece sacrum FPU1</name>
    <dbReference type="NCBI Taxonomy" id="1920663"/>
    <lineage>
        <taxon>Bacteria</taxon>
        <taxon>Bacillati</taxon>
        <taxon>Cyanobacteriota</taxon>
        <taxon>Cyanophyceae</taxon>
        <taxon>Oscillatoriophycideae</taxon>
        <taxon>Chroococcales</taxon>
        <taxon>Aphanothecaceae</taxon>
        <taxon>Aphanothece</taxon>
    </lineage>
</organism>
<keyword evidence="1 4" id="KW-0808">Transferase</keyword>
<dbReference type="Pfam" id="PF00534">
    <property type="entry name" value="Glycos_transf_1"/>
    <property type="match status" value="1"/>
</dbReference>
<dbReference type="AlphaFoldDB" id="A0A401ICX2"/>
<protein>
    <submittedName>
        <fullName evidence="4">Glycosyl transferase</fullName>
    </submittedName>
</protein>
<keyword evidence="5" id="KW-1185">Reference proteome</keyword>